<evidence type="ECO:0000259" key="5">
    <source>
        <dbReference type="Pfam" id="PF09336"/>
    </source>
</evidence>
<dbReference type="AlphaFoldDB" id="X6NUC2"/>
<keyword evidence="3" id="KW-0067">ATP-binding</keyword>
<evidence type="ECO:0000313" key="7">
    <source>
        <dbReference type="Proteomes" id="UP000023152"/>
    </source>
</evidence>
<gene>
    <name evidence="6" type="ORF">RFI_07595</name>
</gene>
<feature type="domain" description="Spastin/Vps4 C-terminal" evidence="5">
    <location>
        <begin position="51"/>
        <end position="87"/>
    </location>
</feature>
<keyword evidence="7" id="KW-1185">Reference proteome</keyword>
<proteinExistence type="inferred from homology"/>
<protein>
    <recommendedName>
        <fullName evidence="5">Spastin/Vps4 C-terminal domain-containing protein</fullName>
    </recommendedName>
</protein>
<dbReference type="SUPFAM" id="SSF52540">
    <property type="entry name" value="P-loop containing nucleoside triphosphate hydrolases"/>
    <property type="match status" value="1"/>
</dbReference>
<accession>X6NUC2</accession>
<comment type="caution">
    <text evidence="6">The sequence shown here is derived from an EMBL/GenBank/DDBJ whole genome shotgun (WGS) entry which is preliminary data.</text>
</comment>
<feature type="compositionally biased region" description="Basic and acidic residues" evidence="4">
    <location>
        <begin position="111"/>
        <end position="129"/>
    </location>
</feature>
<keyword evidence="2" id="KW-0547">Nucleotide-binding</keyword>
<dbReference type="OrthoDB" id="1707416at2759"/>
<feature type="compositionally biased region" description="Polar residues" evidence="4">
    <location>
        <begin position="99"/>
        <end position="110"/>
    </location>
</feature>
<dbReference type="InterPro" id="IPR015415">
    <property type="entry name" value="Spast_Vps4_C"/>
</dbReference>
<evidence type="ECO:0000256" key="4">
    <source>
        <dbReference type="SAM" id="MobiDB-lite"/>
    </source>
</evidence>
<dbReference type="Pfam" id="PF09336">
    <property type="entry name" value="Vps4_C"/>
    <property type="match status" value="1"/>
</dbReference>
<comment type="similarity">
    <text evidence="1">Belongs to the AAA ATPase family.</text>
</comment>
<reference evidence="6 7" key="1">
    <citation type="journal article" date="2013" name="Curr. Biol.">
        <title>The Genome of the Foraminiferan Reticulomyxa filosa.</title>
        <authorList>
            <person name="Glockner G."/>
            <person name="Hulsmann N."/>
            <person name="Schleicher M."/>
            <person name="Noegel A.A."/>
            <person name="Eichinger L."/>
            <person name="Gallinger C."/>
            <person name="Pawlowski J."/>
            <person name="Sierra R."/>
            <person name="Euteneuer U."/>
            <person name="Pillet L."/>
            <person name="Moustafa A."/>
            <person name="Platzer M."/>
            <person name="Groth M."/>
            <person name="Szafranski K."/>
            <person name="Schliwa M."/>
        </authorList>
    </citation>
    <scope>NUCLEOTIDE SEQUENCE [LARGE SCALE GENOMIC DNA]</scope>
</reference>
<dbReference type="InterPro" id="IPR050304">
    <property type="entry name" value="MT-severing_AAA_ATPase"/>
</dbReference>
<dbReference type="GO" id="GO:0005524">
    <property type="term" value="F:ATP binding"/>
    <property type="evidence" value="ECO:0007669"/>
    <property type="project" value="UniProtKB-KW"/>
</dbReference>
<feature type="region of interest" description="Disordered" evidence="4">
    <location>
        <begin position="99"/>
        <end position="138"/>
    </location>
</feature>
<dbReference type="GO" id="GO:0016887">
    <property type="term" value="F:ATP hydrolysis activity"/>
    <property type="evidence" value="ECO:0007669"/>
    <property type="project" value="TreeGrafter"/>
</dbReference>
<dbReference type="PANTHER" id="PTHR23074">
    <property type="entry name" value="AAA DOMAIN-CONTAINING"/>
    <property type="match status" value="1"/>
</dbReference>
<evidence type="ECO:0000256" key="2">
    <source>
        <dbReference type="ARBA" id="ARBA00022741"/>
    </source>
</evidence>
<evidence type="ECO:0000313" key="6">
    <source>
        <dbReference type="EMBL" id="ETO29528.1"/>
    </source>
</evidence>
<dbReference type="Gene3D" id="1.10.8.60">
    <property type="match status" value="1"/>
</dbReference>
<dbReference type="Proteomes" id="UP000023152">
    <property type="component" value="Unassembled WGS sequence"/>
</dbReference>
<organism evidence="6 7">
    <name type="scientific">Reticulomyxa filosa</name>
    <dbReference type="NCBI Taxonomy" id="46433"/>
    <lineage>
        <taxon>Eukaryota</taxon>
        <taxon>Sar</taxon>
        <taxon>Rhizaria</taxon>
        <taxon>Retaria</taxon>
        <taxon>Foraminifera</taxon>
        <taxon>Monothalamids</taxon>
        <taxon>Reticulomyxidae</taxon>
        <taxon>Reticulomyxa</taxon>
    </lineage>
</organism>
<name>X6NUC2_RETFI</name>
<dbReference type="InterPro" id="IPR027417">
    <property type="entry name" value="P-loop_NTPase"/>
</dbReference>
<dbReference type="EMBL" id="ASPP01006003">
    <property type="protein sequence ID" value="ETO29528.1"/>
    <property type="molecule type" value="Genomic_DNA"/>
</dbReference>
<sequence>MVPLPGPEQREFIIKKTLGKDLHYKLSKSEMKELIELTDGYSASDINNLVNIPPVTFSHFKEALANVKPSYTKNSLKKLTEWDDTFGSKMNVQKLSFQKSQEQVCEQNTDNVKEKENKNERSPVQKQENKSFWGSLFS</sequence>
<dbReference type="PANTHER" id="PTHR23074:SF17">
    <property type="entry name" value="FIDGETIN-LIKE PROTEIN 1"/>
    <property type="match status" value="1"/>
</dbReference>
<evidence type="ECO:0000256" key="3">
    <source>
        <dbReference type="ARBA" id="ARBA00022840"/>
    </source>
</evidence>
<evidence type="ECO:0000256" key="1">
    <source>
        <dbReference type="ARBA" id="ARBA00006914"/>
    </source>
</evidence>